<proteinExistence type="predicted"/>
<dbReference type="EMBL" id="QMFY01000012">
    <property type="protein sequence ID" value="RAV99183.1"/>
    <property type="molecule type" value="Genomic_DNA"/>
</dbReference>
<keyword evidence="2" id="KW-1185">Reference proteome</keyword>
<accession>A0A364XZG2</accession>
<evidence type="ECO:0000313" key="2">
    <source>
        <dbReference type="Proteomes" id="UP000251889"/>
    </source>
</evidence>
<dbReference type="OrthoDB" id="783026at2"/>
<reference evidence="1 2" key="1">
    <citation type="submission" date="2018-06" db="EMBL/GenBank/DDBJ databases">
        <title>Chryseolinea flavus sp. nov., a member of the phylum Bacteroidetes isolated from soil.</title>
        <authorList>
            <person name="Li Y."/>
            <person name="Wang J."/>
        </authorList>
    </citation>
    <scope>NUCLEOTIDE SEQUENCE [LARGE SCALE GENOMIC DNA]</scope>
    <source>
        <strain evidence="1 2">SDU1-6</strain>
    </source>
</reference>
<protein>
    <recommendedName>
        <fullName evidence="3">DUF4062 domain-containing protein</fullName>
    </recommendedName>
</protein>
<dbReference type="AlphaFoldDB" id="A0A364XZG2"/>
<evidence type="ECO:0000313" key="1">
    <source>
        <dbReference type="EMBL" id="RAV99183.1"/>
    </source>
</evidence>
<sequence>MAFEIDVVIAFADRDNETASKNELGWVSQFKKFLELMLTQVLGEKPRIMLKGEFDSMVSPKMDNTAVLVSILSKDFIQSGQCLDHVETFYKVLESAPKNRNRVFKVFKTPLNLQQQPPRLRDLLGYEMYQLDPDSGEIREYTDYFSTEAERQYWMKMVDLAYDIYETLLFLRDTSSQSEVRSIYKRKTIYLAETGHDLSVQRNIIKRELQRHGYSVLPNQTLPGNASELERLVRRDLEECNLSIHLIGSAYGEIPEGADRSVVDLQNKFASEKSIKAKENKQEFTRLIWISPNMTHASERQKSFIDNIKRDVEAQEGAEILQTPLEDFKNIMREELLEAGEKKIIDSNTGRTIYLIHDKIDLVAIKPIVDLLEKSGFKVLLPSFEGELLALRQQHIDNLRSLDAAIIYKGKVNEQWVRMKALDLLKAPGFGRKKPIVAKAIVANTGSNLNVESFRSQNLRVIEGDEQRSIESLKSFLQEFNA</sequence>
<dbReference type="SUPFAM" id="SSF52200">
    <property type="entry name" value="Toll/Interleukin receptor TIR domain"/>
    <property type="match status" value="1"/>
</dbReference>
<dbReference type="RefSeq" id="WP_112748697.1">
    <property type="nucleotide sequence ID" value="NZ_QMFY01000012.1"/>
</dbReference>
<comment type="caution">
    <text evidence="1">The sequence shown here is derived from an EMBL/GenBank/DDBJ whole genome shotgun (WGS) entry which is preliminary data.</text>
</comment>
<dbReference type="Proteomes" id="UP000251889">
    <property type="component" value="Unassembled WGS sequence"/>
</dbReference>
<evidence type="ECO:0008006" key="3">
    <source>
        <dbReference type="Google" id="ProtNLM"/>
    </source>
</evidence>
<dbReference type="InterPro" id="IPR035897">
    <property type="entry name" value="Toll_tir_struct_dom_sf"/>
</dbReference>
<name>A0A364XZG2_9BACT</name>
<organism evidence="1 2">
    <name type="scientific">Pseudochryseolinea flava</name>
    <dbReference type="NCBI Taxonomy" id="2059302"/>
    <lineage>
        <taxon>Bacteria</taxon>
        <taxon>Pseudomonadati</taxon>
        <taxon>Bacteroidota</taxon>
        <taxon>Cytophagia</taxon>
        <taxon>Cytophagales</taxon>
        <taxon>Fulvivirgaceae</taxon>
        <taxon>Pseudochryseolinea</taxon>
    </lineage>
</organism>
<gene>
    <name evidence="1" type="ORF">DQQ10_19990</name>
</gene>